<dbReference type="PANTHER" id="PTHR42756:SF1">
    <property type="entry name" value="TRANSCRIPTIONAL REPRESSOR OF EMRAB OPERON"/>
    <property type="match status" value="1"/>
</dbReference>
<evidence type="ECO:0000256" key="3">
    <source>
        <dbReference type="ARBA" id="ARBA00023163"/>
    </source>
</evidence>
<dbReference type="PRINTS" id="PR00598">
    <property type="entry name" value="HTHMARR"/>
</dbReference>
<dbReference type="Proteomes" id="UP000254209">
    <property type="component" value="Unassembled WGS sequence"/>
</dbReference>
<dbReference type="SMART" id="SM00347">
    <property type="entry name" value="HTH_MARR"/>
    <property type="match status" value="1"/>
</dbReference>
<dbReference type="GO" id="GO:0003677">
    <property type="term" value="F:DNA binding"/>
    <property type="evidence" value="ECO:0007669"/>
    <property type="project" value="UniProtKB-KW"/>
</dbReference>
<organism evidence="5 6">
    <name type="scientific">Alysiella crassa</name>
    <dbReference type="NCBI Taxonomy" id="153491"/>
    <lineage>
        <taxon>Bacteria</taxon>
        <taxon>Pseudomonadati</taxon>
        <taxon>Pseudomonadota</taxon>
        <taxon>Betaproteobacteria</taxon>
        <taxon>Neisseriales</taxon>
        <taxon>Neisseriaceae</taxon>
        <taxon>Alysiella</taxon>
    </lineage>
</organism>
<gene>
    <name evidence="5" type="primary">marR</name>
    <name evidence="5" type="ORF">NCTC10283_00688</name>
</gene>
<dbReference type="Gene3D" id="1.10.10.10">
    <property type="entry name" value="Winged helix-like DNA-binding domain superfamily/Winged helix DNA-binding domain"/>
    <property type="match status" value="1"/>
</dbReference>
<name>A0A376BLM8_9NEIS</name>
<evidence type="ECO:0000256" key="1">
    <source>
        <dbReference type="ARBA" id="ARBA00023015"/>
    </source>
</evidence>
<keyword evidence="2" id="KW-0238">DNA-binding</keyword>
<evidence type="ECO:0000256" key="2">
    <source>
        <dbReference type="ARBA" id="ARBA00023125"/>
    </source>
</evidence>
<evidence type="ECO:0000313" key="5">
    <source>
        <dbReference type="EMBL" id="SSY70586.1"/>
    </source>
</evidence>
<dbReference type="SUPFAM" id="SSF46785">
    <property type="entry name" value="Winged helix' DNA-binding domain"/>
    <property type="match status" value="1"/>
</dbReference>
<evidence type="ECO:0000313" key="6">
    <source>
        <dbReference type="Proteomes" id="UP000254209"/>
    </source>
</evidence>
<proteinExistence type="predicted"/>
<accession>A0A376BLM8</accession>
<keyword evidence="6" id="KW-1185">Reference proteome</keyword>
<reference evidence="5 6" key="1">
    <citation type="submission" date="2018-06" db="EMBL/GenBank/DDBJ databases">
        <authorList>
            <consortium name="Pathogen Informatics"/>
            <person name="Doyle S."/>
        </authorList>
    </citation>
    <scope>NUCLEOTIDE SEQUENCE [LARGE SCALE GENOMIC DNA]</scope>
    <source>
        <strain evidence="5 6">NCTC10283</strain>
    </source>
</reference>
<dbReference type="Pfam" id="PF12802">
    <property type="entry name" value="MarR_2"/>
    <property type="match status" value="1"/>
</dbReference>
<protein>
    <submittedName>
        <fullName evidence="5">Multiple antibiotic resistance protein marR</fullName>
    </submittedName>
</protein>
<evidence type="ECO:0000259" key="4">
    <source>
        <dbReference type="PROSITE" id="PS50995"/>
    </source>
</evidence>
<dbReference type="InterPro" id="IPR023187">
    <property type="entry name" value="Tscrpt_reg_MarR-type_CS"/>
</dbReference>
<dbReference type="AlphaFoldDB" id="A0A376BLM8"/>
<dbReference type="STRING" id="1120980.GCA_000745955_01745"/>
<feature type="domain" description="HTH marR-type" evidence="4">
    <location>
        <begin position="27"/>
        <end position="161"/>
    </location>
</feature>
<keyword evidence="1" id="KW-0805">Transcription regulation</keyword>
<dbReference type="RefSeq" id="WP_051968545.1">
    <property type="nucleotide sequence ID" value="NZ_CP091519.2"/>
</dbReference>
<dbReference type="PROSITE" id="PS01117">
    <property type="entry name" value="HTH_MARR_1"/>
    <property type="match status" value="1"/>
</dbReference>
<keyword evidence="3" id="KW-0804">Transcription</keyword>
<dbReference type="GO" id="GO:0003700">
    <property type="term" value="F:DNA-binding transcription factor activity"/>
    <property type="evidence" value="ECO:0007669"/>
    <property type="project" value="InterPro"/>
</dbReference>
<dbReference type="InterPro" id="IPR036390">
    <property type="entry name" value="WH_DNA-bd_sf"/>
</dbReference>
<sequence>MSEQAFFQFEQNLKQVNRQGGMCGNSQFILLRLFHHINPRIITALNQALAPYQIQHHEWAALLMAYAAPDYQILPSTLSSLLDLTRTSLTRLSDDLVSKGLLQRQENRQDRRQIVLQLTEAGVNCIQAAAPVCTVAVKQILAPFSAAERKQFEQLLRKLLAHLSGDALSESPKSGMPNFHRTEDAYLSYQTKAQTVGQNGSHEIAQWLNQKMPKFS</sequence>
<dbReference type="PANTHER" id="PTHR42756">
    <property type="entry name" value="TRANSCRIPTIONAL REGULATOR, MARR"/>
    <property type="match status" value="1"/>
</dbReference>
<dbReference type="InterPro" id="IPR000835">
    <property type="entry name" value="HTH_MarR-typ"/>
</dbReference>
<dbReference type="EMBL" id="UFSO01000002">
    <property type="protein sequence ID" value="SSY70586.1"/>
    <property type="molecule type" value="Genomic_DNA"/>
</dbReference>
<dbReference type="InterPro" id="IPR036388">
    <property type="entry name" value="WH-like_DNA-bd_sf"/>
</dbReference>
<dbReference type="PROSITE" id="PS50995">
    <property type="entry name" value="HTH_MARR_2"/>
    <property type="match status" value="1"/>
</dbReference>